<organism evidence="19 20">
    <name type="scientific">Oryza sativa subsp. indica</name>
    <name type="common">Rice</name>
    <dbReference type="NCBI Taxonomy" id="39946"/>
    <lineage>
        <taxon>Eukaryota</taxon>
        <taxon>Viridiplantae</taxon>
        <taxon>Streptophyta</taxon>
        <taxon>Embryophyta</taxon>
        <taxon>Tracheophyta</taxon>
        <taxon>Spermatophyta</taxon>
        <taxon>Magnoliopsida</taxon>
        <taxon>Liliopsida</taxon>
        <taxon>Poales</taxon>
        <taxon>Poaceae</taxon>
        <taxon>BOP clade</taxon>
        <taxon>Oryzoideae</taxon>
        <taxon>Oryzeae</taxon>
        <taxon>Oryzinae</taxon>
        <taxon>Oryza</taxon>
        <taxon>Oryza sativa</taxon>
    </lineage>
</organism>
<comment type="subcellular location">
    <subcellularLocation>
        <location evidence="2">Plastid</location>
        <location evidence="2">Chloroplast</location>
    </subcellularLocation>
</comment>
<dbReference type="InterPro" id="IPR036821">
    <property type="entry name" value="Peptide_deformylase_sf"/>
</dbReference>
<dbReference type="SUPFAM" id="SSF56420">
    <property type="entry name" value="Peptide deformylase"/>
    <property type="match status" value="1"/>
</dbReference>
<keyword evidence="20" id="KW-1185">Reference proteome</keyword>
<accession>B8ACB8</accession>
<dbReference type="InterPro" id="IPR001650">
    <property type="entry name" value="Helicase_C-like"/>
</dbReference>
<keyword evidence="13" id="KW-0408">Iron</keyword>
<evidence type="ECO:0000256" key="5">
    <source>
        <dbReference type="ARBA" id="ARBA00022528"/>
    </source>
</evidence>
<comment type="cofactor">
    <cofactor evidence="1">
        <name>Fe(2+)</name>
        <dbReference type="ChEBI" id="CHEBI:29033"/>
    </cofactor>
</comment>
<sequence length="997" mass="111965">MVQIKELGEGSSHAGQVVIRGLPSELSYADLADYFIKYGKIVDLIIIRAKGTAQAGDSAKITYADAAISDKIIKCRHIIKGKHVVVDRTLMEDTIQYKDKKTNRRITLDGLPWTVSNDDIVHFFSPYGTVVDHQITQKDENKLSEGSGFVLFSSELAVIKILSNGNTVNLGGEKVSINRSGAFVIAATGHHIKHPFLLPSEIFSSLFPHQKDGLEWLWRLHCEKSGGGILADDMGLGKTRQASAFLAGLFYSDLTQRVLIVAPGTILHQWIAELTKVGFNEDLIHSFWCAKTRHDSLAQVLKEGGVLLITYDLVRLYNEELNGMSSKSSKMRRACPSWDYVILDEEFRKMVRPYFLRRTKESIESLLPNKADLVIWLKLTPYQIELYETFMKSNLIDKTVKGSTFVATMLLQKICNHPQNLTAVDSCEEQLALKENRTLQGIVKKLEALIAKNTTKTSNCLKSCKLTFILQLLKTWQEKLKEEGHKVLIFSQTRLMLDEIEEALTNKGVHFARMDGTVTASKREAIIKGFQSKDGPPIFLMTTKVGGIGLNLTNASRVIIADPSWNPSLDNQCVDRVYRIGQEKNVIIYRLITSCTIEERIYEKQVSKEGIFKAATEERDFRRYINKLGYKEFLKLPEMGFGTSLLQKRLEIETMTDNMSELAVNPKAKPVRNTSFRVEKVEVDRTVKIEAKRVELECKTKLYEHIKEAAHDSGANVLRQMKAIEKEISELTSQEEIEEKKRKGASAPASAGLPLSRTGSVAPLRHGFGSAVVTAPPAEDEDFATAADLQFEPPLKVVKYPDPILRARNKRINTFDDNLRSLTDEMFDVMYKTDGIGLSAPQVGVNVQLMVFNPAGVKGEGEEIVLVNPVVYKMSKRLLVYEESCLSFPGIYANVVRPDNVKIDAQDVTGAKIKVKLSGLSARVFQHEFDHLQGILFFDRMSLDVLESVREGLKDLEKKYEESTGLAMLKILSPVLLEQVLAVFQNILLSFTLKIVY</sequence>
<dbReference type="Gramene" id="BGIOSGA001150-TA">
    <property type="protein sequence ID" value="BGIOSGA001150-PA"/>
    <property type="gene ID" value="BGIOSGA001150"/>
</dbReference>
<evidence type="ECO:0000256" key="15">
    <source>
        <dbReference type="SAM" id="MobiDB-lite"/>
    </source>
</evidence>
<dbReference type="GO" id="GO:0005524">
    <property type="term" value="F:ATP binding"/>
    <property type="evidence" value="ECO:0007669"/>
    <property type="project" value="InterPro"/>
</dbReference>
<evidence type="ECO:0000259" key="16">
    <source>
        <dbReference type="PROSITE" id="PS50102"/>
    </source>
</evidence>
<dbReference type="PROSITE" id="PS50102">
    <property type="entry name" value="RRM"/>
    <property type="match status" value="2"/>
</dbReference>
<evidence type="ECO:0000256" key="8">
    <source>
        <dbReference type="ARBA" id="ARBA00022737"/>
    </source>
</evidence>
<dbReference type="GO" id="GO:0015616">
    <property type="term" value="F:DNA translocase activity"/>
    <property type="evidence" value="ECO:0007669"/>
    <property type="project" value="TreeGrafter"/>
</dbReference>
<dbReference type="InterPro" id="IPR050496">
    <property type="entry name" value="SNF2_RAD54_helicase_repair"/>
</dbReference>
<dbReference type="Gene3D" id="3.40.50.300">
    <property type="entry name" value="P-loop containing nucleotide triphosphate hydrolases"/>
    <property type="match status" value="1"/>
</dbReference>
<dbReference type="FunFam" id="3.30.70.330:FF:000043">
    <property type="entry name" value="paraspeckle component 1 isoform X1"/>
    <property type="match status" value="1"/>
</dbReference>
<dbReference type="GO" id="GO:0009507">
    <property type="term" value="C:chloroplast"/>
    <property type="evidence" value="ECO:0007669"/>
    <property type="project" value="UniProtKB-SubCell"/>
</dbReference>
<proteinExistence type="inferred from homology"/>
<evidence type="ECO:0000259" key="17">
    <source>
        <dbReference type="PROSITE" id="PS51192"/>
    </source>
</evidence>
<dbReference type="Pfam" id="PF00076">
    <property type="entry name" value="RRM_1"/>
    <property type="match status" value="2"/>
</dbReference>
<dbReference type="InterPro" id="IPR027417">
    <property type="entry name" value="P-loop_NTPase"/>
</dbReference>
<dbReference type="HOGENOM" id="CLU_012111_0_0_1"/>
<dbReference type="CDD" id="cd00487">
    <property type="entry name" value="Pep_deformylase"/>
    <property type="match status" value="1"/>
</dbReference>
<evidence type="ECO:0000256" key="7">
    <source>
        <dbReference type="ARBA" id="ARBA00022723"/>
    </source>
</evidence>
<dbReference type="SUPFAM" id="SSF54928">
    <property type="entry name" value="RNA-binding domain, RBD"/>
    <property type="match status" value="1"/>
</dbReference>
<evidence type="ECO:0000256" key="13">
    <source>
        <dbReference type="ARBA" id="ARBA00023004"/>
    </source>
</evidence>
<evidence type="ECO:0000256" key="11">
    <source>
        <dbReference type="ARBA" id="ARBA00022917"/>
    </source>
</evidence>
<dbReference type="AlphaFoldDB" id="B8ACB8"/>
<gene>
    <name evidence="19" type="ORF">OsI_02992</name>
</gene>
<evidence type="ECO:0000256" key="2">
    <source>
        <dbReference type="ARBA" id="ARBA00004229"/>
    </source>
</evidence>
<evidence type="ECO:0000256" key="3">
    <source>
        <dbReference type="ARBA" id="ARBA00010759"/>
    </source>
</evidence>
<dbReference type="Pfam" id="PF00271">
    <property type="entry name" value="Helicase_C"/>
    <property type="match status" value="1"/>
</dbReference>
<keyword evidence="11" id="KW-0648">Protein biosynthesis</keyword>
<keyword evidence="9" id="KW-0378">Hydrolase</keyword>
<dbReference type="PROSITE" id="PS51192">
    <property type="entry name" value="HELICASE_ATP_BIND_1"/>
    <property type="match status" value="1"/>
</dbReference>
<keyword evidence="5" id="KW-0150">Chloroplast</keyword>
<evidence type="ECO:0000313" key="19">
    <source>
        <dbReference type="EMBL" id="EEC71153.1"/>
    </source>
</evidence>
<reference evidence="19 20" key="1">
    <citation type="journal article" date="2005" name="PLoS Biol.">
        <title>The genomes of Oryza sativa: a history of duplications.</title>
        <authorList>
            <person name="Yu J."/>
            <person name="Wang J."/>
            <person name="Lin W."/>
            <person name="Li S."/>
            <person name="Li H."/>
            <person name="Zhou J."/>
            <person name="Ni P."/>
            <person name="Dong W."/>
            <person name="Hu S."/>
            <person name="Zeng C."/>
            <person name="Zhang J."/>
            <person name="Zhang Y."/>
            <person name="Li R."/>
            <person name="Xu Z."/>
            <person name="Li S."/>
            <person name="Li X."/>
            <person name="Zheng H."/>
            <person name="Cong L."/>
            <person name="Lin L."/>
            <person name="Yin J."/>
            <person name="Geng J."/>
            <person name="Li G."/>
            <person name="Shi J."/>
            <person name="Liu J."/>
            <person name="Lv H."/>
            <person name="Li J."/>
            <person name="Wang J."/>
            <person name="Deng Y."/>
            <person name="Ran L."/>
            <person name="Shi X."/>
            <person name="Wang X."/>
            <person name="Wu Q."/>
            <person name="Li C."/>
            <person name="Ren X."/>
            <person name="Wang J."/>
            <person name="Wang X."/>
            <person name="Li D."/>
            <person name="Liu D."/>
            <person name="Zhang X."/>
            <person name="Ji Z."/>
            <person name="Zhao W."/>
            <person name="Sun Y."/>
            <person name="Zhang Z."/>
            <person name="Bao J."/>
            <person name="Han Y."/>
            <person name="Dong L."/>
            <person name="Ji J."/>
            <person name="Chen P."/>
            <person name="Wu S."/>
            <person name="Liu J."/>
            <person name="Xiao Y."/>
            <person name="Bu D."/>
            <person name="Tan J."/>
            <person name="Yang L."/>
            <person name="Ye C."/>
            <person name="Zhang J."/>
            <person name="Xu J."/>
            <person name="Zhou Y."/>
            <person name="Yu Y."/>
            <person name="Zhang B."/>
            <person name="Zhuang S."/>
            <person name="Wei H."/>
            <person name="Liu B."/>
            <person name="Lei M."/>
            <person name="Yu H."/>
            <person name="Li Y."/>
            <person name="Xu H."/>
            <person name="Wei S."/>
            <person name="He X."/>
            <person name="Fang L."/>
            <person name="Zhang Z."/>
            <person name="Zhang Y."/>
            <person name="Huang X."/>
            <person name="Su Z."/>
            <person name="Tong W."/>
            <person name="Li J."/>
            <person name="Tong Z."/>
            <person name="Li S."/>
            <person name="Ye J."/>
            <person name="Wang L."/>
            <person name="Fang L."/>
            <person name="Lei T."/>
            <person name="Chen C."/>
            <person name="Chen H."/>
            <person name="Xu Z."/>
            <person name="Li H."/>
            <person name="Huang H."/>
            <person name="Zhang F."/>
            <person name="Xu H."/>
            <person name="Li N."/>
            <person name="Zhao C."/>
            <person name="Li S."/>
            <person name="Dong L."/>
            <person name="Huang Y."/>
            <person name="Li L."/>
            <person name="Xi Y."/>
            <person name="Qi Q."/>
            <person name="Li W."/>
            <person name="Zhang B."/>
            <person name="Hu W."/>
            <person name="Zhang Y."/>
            <person name="Tian X."/>
            <person name="Jiao Y."/>
            <person name="Liang X."/>
            <person name="Jin J."/>
            <person name="Gao L."/>
            <person name="Zheng W."/>
            <person name="Hao B."/>
            <person name="Liu S."/>
            <person name="Wang W."/>
            <person name="Yuan L."/>
            <person name="Cao M."/>
            <person name="McDermott J."/>
            <person name="Samudrala R."/>
            <person name="Wang J."/>
            <person name="Wong G.K."/>
            <person name="Yang H."/>
        </authorList>
    </citation>
    <scope>NUCLEOTIDE SEQUENCE [LARGE SCALE GENOMIC DNA]</scope>
    <source>
        <strain evidence="20">cv. 93-11</strain>
    </source>
</reference>
<dbReference type="HAMAP" id="MF_00163">
    <property type="entry name" value="Pep_deformylase"/>
    <property type="match status" value="1"/>
</dbReference>
<dbReference type="Gene3D" id="3.90.45.10">
    <property type="entry name" value="Peptide deformylase"/>
    <property type="match status" value="1"/>
</dbReference>
<protein>
    <recommendedName>
        <fullName evidence="4">peptide deformylase</fullName>
        <ecNumber evidence="4">3.5.1.88</ecNumber>
    </recommendedName>
</protein>
<dbReference type="PANTHER" id="PTHR45629">
    <property type="entry name" value="SNF2/RAD54 FAMILY MEMBER"/>
    <property type="match status" value="1"/>
</dbReference>
<dbReference type="InterPro" id="IPR035979">
    <property type="entry name" value="RBD_domain_sf"/>
</dbReference>
<evidence type="ECO:0000313" key="20">
    <source>
        <dbReference type="Proteomes" id="UP000007015"/>
    </source>
</evidence>
<dbReference type="SMART" id="SM00490">
    <property type="entry name" value="HELICc"/>
    <property type="match status" value="1"/>
</dbReference>
<dbReference type="InterPro" id="IPR014001">
    <property type="entry name" value="Helicase_ATP-bd"/>
</dbReference>
<feature type="domain" description="Helicase ATP-binding" evidence="17">
    <location>
        <begin position="219"/>
        <end position="401"/>
    </location>
</feature>
<dbReference type="PRINTS" id="PR01576">
    <property type="entry name" value="PDEFORMYLASE"/>
</dbReference>
<dbReference type="Gene3D" id="3.40.50.10810">
    <property type="entry name" value="Tandem AAA-ATPase domain"/>
    <property type="match status" value="1"/>
</dbReference>
<dbReference type="CDD" id="cd18793">
    <property type="entry name" value="SF2_C_SNF"/>
    <property type="match status" value="1"/>
</dbReference>
<dbReference type="STRING" id="39946.B8ACB8"/>
<keyword evidence="8" id="KW-0677">Repeat</keyword>
<feature type="compositionally biased region" description="Low complexity" evidence="15">
    <location>
        <begin position="745"/>
        <end position="756"/>
    </location>
</feature>
<dbReference type="InterPro" id="IPR000330">
    <property type="entry name" value="SNF2_N"/>
</dbReference>
<dbReference type="Proteomes" id="UP000007015">
    <property type="component" value="Chromosome 1"/>
</dbReference>
<dbReference type="EC" id="3.5.1.88" evidence="4"/>
<dbReference type="NCBIfam" id="NF001159">
    <property type="entry name" value="PRK00150.1-3"/>
    <property type="match status" value="1"/>
</dbReference>
<dbReference type="PROSITE" id="PS51194">
    <property type="entry name" value="HELICASE_CTER"/>
    <property type="match status" value="1"/>
</dbReference>
<evidence type="ECO:0000256" key="4">
    <source>
        <dbReference type="ARBA" id="ARBA00012175"/>
    </source>
</evidence>
<dbReference type="InterPro" id="IPR023635">
    <property type="entry name" value="Peptide_deformylase"/>
</dbReference>
<feature type="domain" description="RRM" evidence="16">
    <location>
        <begin position="104"/>
        <end position="182"/>
    </location>
</feature>
<dbReference type="SUPFAM" id="SSF52540">
    <property type="entry name" value="P-loop containing nucleoside triphosphate hydrolases"/>
    <property type="match status" value="2"/>
</dbReference>
<evidence type="ECO:0000256" key="12">
    <source>
        <dbReference type="ARBA" id="ARBA00022946"/>
    </source>
</evidence>
<dbReference type="NCBIfam" id="TIGR00079">
    <property type="entry name" value="pept_deformyl"/>
    <property type="match status" value="1"/>
</dbReference>
<feature type="domain" description="RRM" evidence="16">
    <location>
        <begin position="15"/>
        <end position="90"/>
    </location>
</feature>
<dbReference type="SMART" id="SM00487">
    <property type="entry name" value="DEXDc"/>
    <property type="match status" value="1"/>
</dbReference>
<dbReference type="SMART" id="SM00360">
    <property type="entry name" value="RRM"/>
    <property type="match status" value="2"/>
</dbReference>
<comment type="similarity">
    <text evidence="3">Belongs to the polypeptide deformylase family.</text>
</comment>
<dbReference type="Pfam" id="PF01327">
    <property type="entry name" value="Pep_deformylase"/>
    <property type="match status" value="1"/>
</dbReference>
<dbReference type="InterPro" id="IPR012677">
    <property type="entry name" value="Nucleotide-bd_a/b_plait_sf"/>
</dbReference>
<feature type="domain" description="Helicase C-terminal" evidence="18">
    <location>
        <begin position="468"/>
        <end position="629"/>
    </location>
</feature>
<dbReference type="GO" id="GO:0046872">
    <property type="term" value="F:metal ion binding"/>
    <property type="evidence" value="ECO:0007669"/>
    <property type="project" value="UniProtKB-KW"/>
</dbReference>
<evidence type="ECO:0000256" key="6">
    <source>
        <dbReference type="ARBA" id="ARBA00022640"/>
    </source>
</evidence>
<evidence type="ECO:0000256" key="10">
    <source>
        <dbReference type="ARBA" id="ARBA00022884"/>
    </source>
</evidence>
<dbReference type="OMA" id="YRLITSC"/>
<dbReference type="GO" id="GO:0042586">
    <property type="term" value="F:peptide deformylase activity"/>
    <property type="evidence" value="ECO:0007669"/>
    <property type="project" value="UniProtKB-EC"/>
</dbReference>
<keyword evidence="10 14" id="KW-0694">RNA-binding</keyword>
<dbReference type="Pfam" id="PF00176">
    <property type="entry name" value="SNF2-rel_dom"/>
    <property type="match status" value="1"/>
</dbReference>
<keyword evidence="12" id="KW-0809">Transit peptide</keyword>
<dbReference type="EMBL" id="CM000126">
    <property type="protein sequence ID" value="EEC71153.1"/>
    <property type="molecule type" value="Genomic_DNA"/>
</dbReference>
<dbReference type="InterPro" id="IPR000504">
    <property type="entry name" value="RRM_dom"/>
</dbReference>
<evidence type="ECO:0000256" key="9">
    <source>
        <dbReference type="ARBA" id="ARBA00022801"/>
    </source>
</evidence>
<dbReference type="InterPro" id="IPR038718">
    <property type="entry name" value="SNF2-like_sf"/>
</dbReference>
<dbReference type="Gene3D" id="3.30.70.330">
    <property type="match status" value="2"/>
</dbReference>
<dbReference type="GO" id="GO:0003723">
    <property type="term" value="F:RNA binding"/>
    <property type="evidence" value="ECO:0007669"/>
    <property type="project" value="UniProtKB-UniRule"/>
</dbReference>
<evidence type="ECO:0000256" key="14">
    <source>
        <dbReference type="PROSITE-ProRule" id="PRU00176"/>
    </source>
</evidence>
<dbReference type="InterPro" id="IPR049730">
    <property type="entry name" value="SNF2/RAD54-like_C"/>
</dbReference>
<evidence type="ECO:0000259" key="18">
    <source>
        <dbReference type="PROSITE" id="PS51194"/>
    </source>
</evidence>
<feature type="region of interest" description="Disordered" evidence="15">
    <location>
        <begin position="733"/>
        <end position="756"/>
    </location>
</feature>
<dbReference type="GO" id="GO:0006412">
    <property type="term" value="P:translation"/>
    <property type="evidence" value="ECO:0007669"/>
    <property type="project" value="UniProtKB-KW"/>
</dbReference>
<name>B8ACB8_ORYSI</name>
<keyword evidence="6" id="KW-0934">Plastid</keyword>
<dbReference type="FunFam" id="3.90.45.10:FF:000006">
    <property type="entry name" value="Peptide deformylase"/>
    <property type="match status" value="1"/>
</dbReference>
<dbReference type="PANTHER" id="PTHR45629:SF11">
    <property type="entry name" value="OS01G0636700 PROTEIN"/>
    <property type="match status" value="1"/>
</dbReference>
<keyword evidence="7" id="KW-0479">Metal-binding</keyword>
<evidence type="ECO:0000256" key="1">
    <source>
        <dbReference type="ARBA" id="ARBA00001954"/>
    </source>
</evidence>